<accession>A0A1G4AV01</accession>
<proteinExistence type="predicted"/>
<gene>
    <name evidence="1" type="ORF">CORC01_11734</name>
</gene>
<dbReference type="AlphaFoldDB" id="A0A1G4AV01"/>
<evidence type="ECO:0000313" key="1">
    <source>
        <dbReference type="EMBL" id="OHE92941.1"/>
    </source>
</evidence>
<dbReference type="GeneID" id="34564866"/>
<evidence type="ECO:0000313" key="2">
    <source>
        <dbReference type="Proteomes" id="UP000176998"/>
    </source>
</evidence>
<name>A0A1G4AV01_9PEZI</name>
<sequence>YKGRFLFPSDCLSVYSRSHTHTRNHNTYRYIHLMPSQSLFSYECLSLPSLPLGWATKVDQGRSIMNQFAHALWEGLHSPKGTRLCTVYKPMGSISKSGPRFLTVQRPLLLIRVACFLLLQAPSPIPSYSNTRTLTPCSSLLDSW</sequence>
<dbReference type="RefSeq" id="XP_022470109.1">
    <property type="nucleotide sequence ID" value="XM_022623356.1"/>
</dbReference>
<feature type="non-terminal residue" evidence="1">
    <location>
        <position position="1"/>
    </location>
</feature>
<protein>
    <submittedName>
        <fullName evidence="1">Uncharacterized protein</fullName>
    </submittedName>
</protein>
<keyword evidence="2" id="KW-1185">Reference proteome</keyword>
<dbReference type="Proteomes" id="UP000176998">
    <property type="component" value="Unassembled WGS sequence"/>
</dbReference>
<reference evidence="1 2" key="1">
    <citation type="submission" date="2016-09" db="EMBL/GenBank/DDBJ databases">
        <authorList>
            <person name="Capua I."/>
            <person name="De Benedictis P."/>
            <person name="Joannis T."/>
            <person name="Lombin L.H."/>
            <person name="Cattoli G."/>
        </authorList>
    </citation>
    <scope>NUCLEOTIDE SEQUENCE [LARGE SCALE GENOMIC DNA]</scope>
    <source>
        <strain evidence="1 2">IMI 309357</strain>
    </source>
</reference>
<comment type="caution">
    <text evidence="1">The sequence shown here is derived from an EMBL/GenBank/DDBJ whole genome shotgun (WGS) entry which is preliminary data.</text>
</comment>
<dbReference type="EMBL" id="MJBS01000132">
    <property type="protein sequence ID" value="OHE92941.1"/>
    <property type="molecule type" value="Genomic_DNA"/>
</dbReference>
<organism evidence="1 2">
    <name type="scientific">Colletotrichum orchidophilum</name>
    <dbReference type="NCBI Taxonomy" id="1209926"/>
    <lineage>
        <taxon>Eukaryota</taxon>
        <taxon>Fungi</taxon>
        <taxon>Dikarya</taxon>
        <taxon>Ascomycota</taxon>
        <taxon>Pezizomycotina</taxon>
        <taxon>Sordariomycetes</taxon>
        <taxon>Hypocreomycetidae</taxon>
        <taxon>Glomerellales</taxon>
        <taxon>Glomerellaceae</taxon>
        <taxon>Colletotrichum</taxon>
    </lineage>
</organism>